<evidence type="ECO:0008006" key="4">
    <source>
        <dbReference type="Google" id="ProtNLM"/>
    </source>
</evidence>
<organism evidence="1 3">
    <name type="scientific">BD1-7 clade bacterium</name>
    <dbReference type="NCBI Taxonomy" id="2029982"/>
    <lineage>
        <taxon>Bacteria</taxon>
        <taxon>Pseudomonadati</taxon>
        <taxon>Pseudomonadota</taxon>
        <taxon>Gammaproteobacteria</taxon>
        <taxon>Cellvibrionales</taxon>
        <taxon>Spongiibacteraceae</taxon>
        <taxon>BD1-7 clade</taxon>
    </lineage>
</organism>
<evidence type="ECO:0000313" key="3">
    <source>
        <dbReference type="Proteomes" id="UP000441399"/>
    </source>
</evidence>
<name>A0A5S9P352_9GAMM</name>
<dbReference type="Proteomes" id="UP000441399">
    <property type="component" value="Unassembled WGS sequence"/>
</dbReference>
<evidence type="ECO:0000313" key="1">
    <source>
        <dbReference type="EMBL" id="CAA0097576.1"/>
    </source>
</evidence>
<protein>
    <recommendedName>
        <fullName evidence="4">Phage tail protein</fullName>
    </recommendedName>
</protein>
<dbReference type="EMBL" id="CACSIO010000045">
    <property type="protein sequence ID" value="CAA0122836.1"/>
    <property type="molecule type" value="Genomic_DNA"/>
</dbReference>
<dbReference type="AlphaFoldDB" id="A0A5S9P352"/>
<accession>A0A5S9P352</accession>
<dbReference type="OrthoDB" id="8596123at2"/>
<gene>
    <name evidence="2" type="ORF">OPDIPICF_02690</name>
    <name evidence="1" type="ORF">OPDIPICF_04110</name>
</gene>
<evidence type="ECO:0000313" key="2">
    <source>
        <dbReference type="EMBL" id="CAA0122836.1"/>
    </source>
</evidence>
<dbReference type="EMBL" id="CACSIO010000004">
    <property type="protein sequence ID" value="CAA0097576.1"/>
    <property type="molecule type" value="Genomic_DNA"/>
</dbReference>
<proteinExistence type="predicted"/>
<sequence length="175" mass="19090">MAAHPYILQFTQQGIAELVAKKNQGLKGVLSHLAMGSAAYTPNGTETALRQEQQRVEIRDYQSDADTFYLAGAFDGPEEYDMREMAGFLSDGTLLFLTSHPTTRIGFKAAGDIHIEKVAVCLRQLPANSLNVQVGVNNLNLIIVKEIAAIGTALANLQLEQLRQADRINQISGAY</sequence>
<reference evidence="1 3" key="1">
    <citation type="submission" date="2019-11" db="EMBL/GenBank/DDBJ databases">
        <authorList>
            <person name="Holert J."/>
        </authorList>
    </citation>
    <scope>NUCLEOTIDE SEQUENCE [LARGE SCALE GENOMIC DNA]</scope>
    <source>
        <strain evidence="1">SB11_3</strain>
    </source>
</reference>
<keyword evidence="3" id="KW-1185">Reference proteome</keyword>